<keyword evidence="3 5" id="KW-0285">Flavoprotein</keyword>
<protein>
    <submittedName>
        <fullName evidence="10">DNA alkylation response protein</fullName>
    </submittedName>
</protein>
<dbReference type="Gene3D" id="2.40.110.20">
    <property type="match status" value="1"/>
</dbReference>
<dbReference type="InterPro" id="IPR041504">
    <property type="entry name" value="AidB_N"/>
</dbReference>
<feature type="domain" description="Acyl-CoA oxidase/dehydrogenase middle" evidence="8">
    <location>
        <begin position="177"/>
        <end position="275"/>
    </location>
</feature>
<organism evidence="10 11">
    <name type="scientific">Nostocoides vanveenii</name>
    <dbReference type="NCBI Taxonomy" id="330835"/>
    <lineage>
        <taxon>Bacteria</taxon>
        <taxon>Bacillati</taxon>
        <taxon>Actinomycetota</taxon>
        <taxon>Actinomycetes</taxon>
        <taxon>Micrococcales</taxon>
        <taxon>Intrasporangiaceae</taxon>
        <taxon>Nostocoides</taxon>
    </lineage>
</organism>
<reference evidence="10 11" key="1">
    <citation type="journal article" date="2019" name="Int. J. Syst. Evol. Microbiol.">
        <title>The Global Catalogue of Microorganisms (GCM) 10K type strain sequencing project: providing services to taxonomists for standard genome sequencing and annotation.</title>
        <authorList>
            <consortium name="The Broad Institute Genomics Platform"/>
            <consortium name="The Broad Institute Genome Sequencing Center for Infectious Disease"/>
            <person name="Wu L."/>
            <person name="Ma J."/>
        </authorList>
    </citation>
    <scope>NUCLEOTIDE SEQUENCE [LARGE SCALE GENOMIC DNA]</scope>
    <source>
        <strain evidence="10 11">JCM 15591</strain>
    </source>
</reference>
<evidence type="ECO:0000256" key="4">
    <source>
        <dbReference type="ARBA" id="ARBA00022827"/>
    </source>
</evidence>
<evidence type="ECO:0000313" key="11">
    <source>
        <dbReference type="Proteomes" id="UP001501475"/>
    </source>
</evidence>
<proteinExistence type="inferred from homology"/>
<dbReference type="PROSITE" id="PS00073">
    <property type="entry name" value="ACYL_COA_DH_2"/>
    <property type="match status" value="1"/>
</dbReference>
<dbReference type="Proteomes" id="UP001501475">
    <property type="component" value="Unassembled WGS sequence"/>
</dbReference>
<dbReference type="PANTHER" id="PTHR42707">
    <property type="entry name" value="ACYL-COA DEHYDROGENASE"/>
    <property type="match status" value="1"/>
</dbReference>
<evidence type="ECO:0000256" key="3">
    <source>
        <dbReference type="ARBA" id="ARBA00022630"/>
    </source>
</evidence>
<accession>A0ABN2KGM0</accession>
<evidence type="ECO:0000256" key="5">
    <source>
        <dbReference type="RuleBase" id="RU362125"/>
    </source>
</evidence>
<dbReference type="Pfam" id="PF00441">
    <property type="entry name" value="Acyl-CoA_dh_1"/>
    <property type="match status" value="1"/>
</dbReference>
<dbReference type="SUPFAM" id="SSF56645">
    <property type="entry name" value="Acyl-CoA dehydrogenase NM domain-like"/>
    <property type="match status" value="1"/>
</dbReference>
<evidence type="ECO:0000259" key="9">
    <source>
        <dbReference type="Pfam" id="PF18158"/>
    </source>
</evidence>
<name>A0ABN2KGM0_9MICO</name>
<comment type="caution">
    <text evidence="10">The sequence shown here is derived from an EMBL/GenBank/DDBJ whole genome shotgun (WGS) entry which is preliminary data.</text>
</comment>
<evidence type="ECO:0000259" key="8">
    <source>
        <dbReference type="Pfam" id="PF02770"/>
    </source>
</evidence>
<evidence type="ECO:0000256" key="6">
    <source>
        <dbReference type="SAM" id="MobiDB-lite"/>
    </source>
</evidence>
<dbReference type="Pfam" id="PF02770">
    <property type="entry name" value="Acyl-CoA_dh_M"/>
    <property type="match status" value="1"/>
</dbReference>
<dbReference type="RefSeq" id="WP_344064009.1">
    <property type="nucleotide sequence ID" value="NZ_BAAAPN010000034.1"/>
</dbReference>
<comment type="similarity">
    <text evidence="2 5">Belongs to the acyl-CoA dehydrogenase family.</text>
</comment>
<dbReference type="InterPro" id="IPR006089">
    <property type="entry name" value="Acyl-CoA_DH_CS"/>
</dbReference>
<keyword evidence="5" id="KW-0560">Oxidoreductase</keyword>
<feature type="domain" description="Acyl-CoA dehydrogenase/oxidase C-terminal" evidence="7">
    <location>
        <begin position="285"/>
        <end position="435"/>
    </location>
</feature>
<feature type="domain" description="Adaptive response protein AidB N-terminal" evidence="9">
    <location>
        <begin position="8"/>
        <end position="162"/>
    </location>
</feature>
<dbReference type="EMBL" id="BAAAPN010000034">
    <property type="protein sequence ID" value="GAA1755296.1"/>
    <property type="molecule type" value="Genomic_DNA"/>
</dbReference>
<feature type="region of interest" description="Disordered" evidence="6">
    <location>
        <begin position="181"/>
        <end position="203"/>
    </location>
</feature>
<keyword evidence="4 5" id="KW-0274">FAD</keyword>
<dbReference type="PANTHER" id="PTHR42707:SF3">
    <property type="entry name" value="ACYL-COA DEHYDROGENASE AIDB-RELATED"/>
    <property type="match status" value="1"/>
</dbReference>
<dbReference type="Gene3D" id="1.20.140.10">
    <property type="entry name" value="Butyryl-CoA Dehydrogenase, subunit A, domain 3"/>
    <property type="match status" value="1"/>
</dbReference>
<dbReference type="InterPro" id="IPR036250">
    <property type="entry name" value="AcylCo_DH-like_C"/>
</dbReference>
<dbReference type="InterPro" id="IPR052904">
    <property type="entry name" value="Acyl-CoA_dehydrogenase-like"/>
</dbReference>
<dbReference type="InterPro" id="IPR009075">
    <property type="entry name" value="AcylCo_DH/oxidase_C"/>
</dbReference>
<keyword evidence="11" id="KW-1185">Reference proteome</keyword>
<evidence type="ECO:0000256" key="1">
    <source>
        <dbReference type="ARBA" id="ARBA00001974"/>
    </source>
</evidence>
<evidence type="ECO:0000259" key="7">
    <source>
        <dbReference type="Pfam" id="PF00441"/>
    </source>
</evidence>
<dbReference type="Pfam" id="PF18158">
    <property type="entry name" value="AidB_N"/>
    <property type="match status" value="1"/>
</dbReference>
<dbReference type="InterPro" id="IPR006091">
    <property type="entry name" value="Acyl-CoA_Oxase/DH_mid-dom"/>
</dbReference>
<dbReference type="SUPFAM" id="SSF47203">
    <property type="entry name" value="Acyl-CoA dehydrogenase C-terminal domain-like"/>
    <property type="match status" value="1"/>
</dbReference>
<dbReference type="Gene3D" id="6.10.250.600">
    <property type="match status" value="1"/>
</dbReference>
<dbReference type="InterPro" id="IPR009100">
    <property type="entry name" value="AcylCoA_DH/oxidase_NM_dom_sf"/>
</dbReference>
<gene>
    <name evidence="10" type="ORF">GCM10009810_13860</name>
</gene>
<evidence type="ECO:0000313" key="10">
    <source>
        <dbReference type="EMBL" id="GAA1755296.1"/>
    </source>
</evidence>
<comment type="cofactor">
    <cofactor evidence="1 5">
        <name>FAD</name>
        <dbReference type="ChEBI" id="CHEBI:57692"/>
    </cofactor>
</comment>
<sequence>MATHEVRNQPPPYAGVDLFASDPTLRDALTRWGAPDPDARHLGELAGTAAAAAWADEADQFPPRLRTHDPRGNRLDEVVYHPSYHALMTVAVEHGLTAGPWLPGARPGAHLARAAGFYLWSQVENGHLCPISMSYAAGPVLAATPGAATEWLPKVASRSYEPALVPIEQKRGAIVGMGMTEKQGGSDVRANSTTATPDPRGPLGAGSYRLRGHKWFCSAPMSDAFLVLAQAPAGLSCFLLPRALPDGTRNSFALQRLKDKLGNRSNASSEVEFDDSWATLLGVEGRGIRTIIDMVAGTRLDCILGSSATMRQALVRATHHTAHRMTFGRPLIDQPLMRNVLADLALESEAATLLAMRLAHAVDEGDSDFARLGVALGKFWVCKRTSPMVAEALECLGGLGYVEENGLARLYREAPLNSIWEGSGNVNALDVLRAMTREPASVAALAKEAGAARGVDARLDRAIDAIEEIGARAGHEHAPIEARRTVERLAITLQAALLARYAEPAIAEAFLASRVAGDHGATFGTLSPAAVTAAAGPLLERASSSG</sequence>
<evidence type="ECO:0000256" key="2">
    <source>
        <dbReference type="ARBA" id="ARBA00009347"/>
    </source>
</evidence>